<comment type="subunit">
    <text evidence="7">Component of the SMC5-SMC6 complex.</text>
</comment>
<dbReference type="GO" id="GO:0006310">
    <property type="term" value="P:DNA recombination"/>
    <property type="evidence" value="ECO:0007669"/>
    <property type="project" value="UniProtKB-UniRule"/>
</dbReference>
<reference evidence="11 12" key="1">
    <citation type="submission" date="2024-12" db="EMBL/GenBank/DDBJ databases">
        <title>The unique morphological basis and parallel evolutionary history of personate flowers in Penstemon.</title>
        <authorList>
            <person name="Depatie T.H."/>
            <person name="Wessinger C.A."/>
        </authorList>
    </citation>
    <scope>NUCLEOTIDE SEQUENCE [LARGE SCALE GENOMIC DNA]</scope>
    <source>
        <strain evidence="11">WTNN_2</strain>
        <tissue evidence="11">Leaf</tissue>
    </source>
</reference>
<gene>
    <name evidence="11" type="ORF">ACJIZ3_016949</name>
</gene>
<evidence type="ECO:0000256" key="3">
    <source>
        <dbReference type="ARBA" id="ARBA00022763"/>
    </source>
</evidence>
<keyword evidence="3 7" id="KW-0227">DNA damage</keyword>
<evidence type="ECO:0000256" key="6">
    <source>
        <dbReference type="ARBA" id="ARBA00023242"/>
    </source>
</evidence>
<keyword evidence="4 7" id="KW-0233">DNA recombination</keyword>
<name>A0ABD3SUC3_9LAMI</name>
<comment type="caution">
    <text evidence="11">The sequence shown here is derived from an EMBL/GenBank/DDBJ whole genome shotgun (WGS) entry which is preliminary data.</text>
</comment>
<keyword evidence="8" id="KW-0175">Coiled coil</keyword>
<dbReference type="PANTHER" id="PTHR16140:SF0">
    <property type="entry name" value="NON-STRUCTURAL MAINTENANCE OF CHROMOSOMES ELEMENT 4"/>
    <property type="match status" value="1"/>
</dbReference>
<dbReference type="GO" id="GO:0005634">
    <property type="term" value="C:nucleus"/>
    <property type="evidence" value="ECO:0007669"/>
    <property type="project" value="UniProtKB-SubCell"/>
</dbReference>
<comment type="subcellular location">
    <subcellularLocation>
        <location evidence="1 7">Nucleus</location>
    </subcellularLocation>
</comment>
<evidence type="ECO:0000256" key="8">
    <source>
        <dbReference type="SAM" id="Coils"/>
    </source>
</evidence>
<evidence type="ECO:0000256" key="2">
    <source>
        <dbReference type="ARBA" id="ARBA00008997"/>
    </source>
</evidence>
<dbReference type="InterPro" id="IPR014854">
    <property type="entry name" value="Nse4_C"/>
</dbReference>
<evidence type="ECO:0000256" key="4">
    <source>
        <dbReference type="ARBA" id="ARBA00023172"/>
    </source>
</evidence>
<keyword evidence="6 7" id="KW-0539">Nucleus</keyword>
<evidence type="ECO:0000259" key="10">
    <source>
        <dbReference type="Pfam" id="PF08743"/>
    </source>
</evidence>
<evidence type="ECO:0000313" key="12">
    <source>
        <dbReference type="Proteomes" id="UP001634393"/>
    </source>
</evidence>
<evidence type="ECO:0000256" key="7">
    <source>
        <dbReference type="RuleBase" id="RU365071"/>
    </source>
</evidence>
<evidence type="ECO:0000313" key="11">
    <source>
        <dbReference type="EMBL" id="KAL3828147.1"/>
    </source>
</evidence>
<evidence type="ECO:0000256" key="9">
    <source>
        <dbReference type="SAM" id="MobiDB-lite"/>
    </source>
</evidence>
<keyword evidence="12" id="KW-1185">Reference proteome</keyword>
<accession>A0ABD3SUC3</accession>
<dbReference type="InterPro" id="IPR027786">
    <property type="entry name" value="Nse4/EID"/>
</dbReference>
<comment type="similarity">
    <text evidence="2 7">Belongs to the NSE4 family.</text>
</comment>
<proteinExistence type="inferred from homology"/>
<feature type="compositionally biased region" description="Basic and acidic residues" evidence="9">
    <location>
        <begin position="193"/>
        <end position="203"/>
    </location>
</feature>
<feature type="coiled-coil region" evidence="8">
    <location>
        <begin position="40"/>
        <end position="67"/>
    </location>
</feature>
<dbReference type="AlphaFoldDB" id="A0ABD3SUC3"/>
<dbReference type="EMBL" id="JBJXBP010000005">
    <property type="protein sequence ID" value="KAL3828147.1"/>
    <property type="molecule type" value="Genomic_DNA"/>
</dbReference>
<dbReference type="PANTHER" id="PTHR16140">
    <property type="entry name" value="NON-STRUCTURAL MAINTENANCE OF CHROMOSOMES ELEMENT 4"/>
    <property type="match status" value="1"/>
</dbReference>
<dbReference type="GO" id="GO:0006281">
    <property type="term" value="P:DNA repair"/>
    <property type="evidence" value="ECO:0007669"/>
    <property type="project" value="UniProtKB-UniRule"/>
</dbReference>
<organism evidence="11 12">
    <name type="scientific">Penstemon smallii</name>
    <dbReference type="NCBI Taxonomy" id="265156"/>
    <lineage>
        <taxon>Eukaryota</taxon>
        <taxon>Viridiplantae</taxon>
        <taxon>Streptophyta</taxon>
        <taxon>Embryophyta</taxon>
        <taxon>Tracheophyta</taxon>
        <taxon>Spermatophyta</taxon>
        <taxon>Magnoliopsida</taxon>
        <taxon>eudicotyledons</taxon>
        <taxon>Gunneridae</taxon>
        <taxon>Pentapetalae</taxon>
        <taxon>asterids</taxon>
        <taxon>lamiids</taxon>
        <taxon>Lamiales</taxon>
        <taxon>Plantaginaceae</taxon>
        <taxon>Cheloneae</taxon>
        <taxon>Penstemon</taxon>
    </lineage>
</organism>
<dbReference type="Pfam" id="PF08743">
    <property type="entry name" value="Nse4_C"/>
    <property type="match status" value="1"/>
</dbReference>
<keyword evidence="5 7" id="KW-0234">DNA repair</keyword>
<dbReference type="Proteomes" id="UP001634393">
    <property type="component" value="Unassembled WGS sequence"/>
</dbReference>
<dbReference type="GO" id="GO:0030915">
    <property type="term" value="C:Smc5-Smc6 complex"/>
    <property type="evidence" value="ECO:0007669"/>
    <property type="project" value="UniProtKB-UniRule"/>
</dbReference>
<comment type="function">
    <text evidence="7">Component of the SMC5-SMC6 complex, that promotes sister chromatid alignment after DNA damage and facilitates double-stranded DNA breaks (DSBs) repair via homologous recombination between sister chromatids.</text>
</comment>
<feature type="domain" description="Non-structural maintenance of chromosome element 4 C-terminal" evidence="10">
    <location>
        <begin position="224"/>
        <end position="309"/>
    </location>
</feature>
<evidence type="ECO:0000256" key="1">
    <source>
        <dbReference type="ARBA" id="ARBA00004123"/>
    </source>
</evidence>
<feature type="region of interest" description="Disordered" evidence="9">
    <location>
        <begin position="181"/>
        <end position="203"/>
    </location>
</feature>
<protein>
    <recommendedName>
        <fullName evidence="7">Non-structural maintenance of chromosomes element 4</fullName>
    </recommendedName>
</protein>
<evidence type="ECO:0000256" key="5">
    <source>
        <dbReference type="ARBA" id="ARBA00023204"/>
    </source>
</evidence>
<sequence length="383" mass="42799">MAAASENQQKSKRVRPRENGVDPVVSDNDEASEEDYALKRRNILSHYREIENRINEEKDEIANVTSDKFMAIMNQVDNMHQHVSKPREQVADAETLLGLATSLAACVKALTAGGVTPSEFVSSLIKQFGQRKSMKGLSKDSPNIKWLDIGLHVSTIFKNGPGCMTMIGPMKNELKLRKSTVRAKRSQPVGSSRPKEVEKAGEVVTDTDRNLRTMFEILIKHKNVKLENMILNRNSFAQTIENLFALSFLVKDGRVSIKVDENGSQLIAPCNGPSAQQIKSGEAKNHSFIFRFDFNDWKLMKNLVVEGEELMPHRDAGFVQAKAGPNDKGFSQVEVIPIDSKILNAAPVKKFSRNCGRVVNYSGLNEIDDGTILNWNCKRKRSI</sequence>
<feature type="region of interest" description="Disordered" evidence="9">
    <location>
        <begin position="1"/>
        <end position="33"/>
    </location>
</feature>